<feature type="region of interest" description="Disordered" evidence="1">
    <location>
        <begin position="1"/>
        <end position="23"/>
    </location>
</feature>
<evidence type="ECO:0000256" key="2">
    <source>
        <dbReference type="SAM" id="Phobius"/>
    </source>
</evidence>
<evidence type="ECO:0000313" key="4">
    <source>
        <dbReference type="Proteomes" id="UP000799424"/>
    </source>
</evidence>
<feature type="transmembrane region" description="Helical" evidence="2">
    <location>
        <begin position="133"/>
        <end position="150"/>
    </location>
</feature>
<name>A0A6A6ZR43_9PLEO</name>
<dbReference type="EMBL" id="MU006232">
    <property type="protein sequence ID" value="KAF2823243.1"/>
    <property type="molecule type" value="Genomic_DNA"/>
</dbReference>
<dbReference type="Proteomes" id="UP000799424">
    <property type="component" value="Unassembled WGS sequence"/>
</dbReference>
<evidence type="ECO:0000256" key="1">
    <source>
        <dbReference type="SAM" id="MobiDB-lite"/>
    </source>
</evidence>
<protein>
    <submittedName>
        <fullName evidence="3">Uncharacterized protein</fullName>
    </submittedName>
</protein>
<reference evidence="3" key="1">
    <citation type="journal article" date="2020" name="Stud. Mycol.">
        <title>101 Dothideomycetes genomes: a test case for predicting lifestyles and emergence of pathogens.</title>
        <authorList>
            <person name="Haridas S."/>
            <person name="Albert R."/>
            <person name="Binder M."/>
            <person name="Bloem J."/>
            <person name="Labutti K."/>
            <person name="Salamov A."/>
            <person name="Andreopoulos B."/>
            <person name="Baker S."/>
            <person name="Barry K."/>
            <person name="Bills G."/>
            <person name="Bluhm B."/>
            <person name="Cannon C."/>
            <person name="Castanera R."/>
            <person name="Culley D."/>
            <person name="Daum C."/>
            <person name="Ezra D."/>
            <person name="Gonzalez J."/>
            <person name="Henrissat B."/>
            <person name="Kuo A."/>
            <person name="Liang C."/>
            <person name="Lipzen A."/>
            <person name="Lutzoni F."/>
            <person name="Magnuson J."/>
            <person name="Mondo S."/>
            <person name="Nolan M."/>
            <person name="Ohm R."/>
            <person name="Pangilinan J."/>
            <person name="Park H.-J."/>
            <person name="Ramirez L."/>
            <person name="Alfaro M."/>
            <person name="Sun H."/>
            <person name="Tritt A."/>
            <person name="Yoshinaga Y."/>
            <person name="Zwiers L.-H."/>
            <person name="Turgeon B."/>
            <person name="Goodwin S."/>
            <person name="Spatafora J."/>
            <person name="Crous P."/>
            <person name="Grigoriev I."/>
        </authorList>
    </citation>
    <scope>NUCLEOTIDE SEQUENCE</scope>
    <source>
        <strain evidence="3">CBS 113818</strain>
    </source>
</reference>
<dbReference type="AlphaFoldDB" id="A0A6A6ZR43"/>
<accession>A0A6A6ZR43</accession>
<keyword evidence="4" id="KW-1185">Reference proteome</keyword>
<proteinExistence type="predicted"/>
<keyword evidence="2" id="KW-1133">Transmembrane helix</keyword>
<keyword evidence="2" id="KW-0472">Membrane</keyword>
<sequence>MDEPDASKPFLPPDSRPISQEQLSEEYCPTSRVQCHHSAHNITATCWQALMAFYRTFFHVIHHSRGDTKERVVTSLHTTASSLLVWVGSVSRLFMALVSLRYLPTALARQDVGAQHPANTTATSFEDNNAFDYLMYGIMALYLVAMWFIGARAKLYSLGIMLFMAFLWIGTIGDAFAAGIRKTIFKIWAVTAFHSVAQDCIGAPDVRLHVIKFLAIAAAINWALPWTEKISNRPDLEDGITVPPSDIDSDSDGAFPLSTQHATSNNLTESLVTHDDAPRSHYVSQERLPNPDFFSIDDHSDPGSPRSDGLHRGHRDALYRALYRCSTVPYVRDFINAVFEIVRSILSFFETFAPECGYKASKLFAPTSEREDPAEASDTVYCVCEENLYSCKCGKLTYQQYIEHLECELRVAISKRGTLDLVSDDVLLYEKRRIHLAWLDYCYVKRSTESYANSVKTMLSYDQQVQALQREYALRSQRKQQSLYDYLVTTKELDTRTSLPKSASSSLSRPALCFSRGDSHVSTLDNRSVRLDTTWLIQLPAALRTVYCISQGTREQMREQIKEQMGEQTGTRMGKKMGKQMGEQTRVVFKTF</sequence>
<feature type="transmembrane region" description="Helical" evidence="2">
    <location>
        <begin position="156"/>
        <end position="177"/>
    </location>
</feature>
<organism evidence="3 4">
    <name type="scientific">Ophiobolus disseminans</name>
    <dbReference type="NCBI Taxonomy" id="1469910"/>
    <lineage>
        <taxon>Eukaryota</taxon>
        <taxon>Fungi</taxon>
        <taxon>Dikarya</taxon>
        <taxon>Ascomycota</taxon>
        <taxon>Pezizomycotina</taxon>
        <taxon>Dothideomycetes</taxon>
        <taxon>Pleosporomycetidae</taxon>
        <taxon>Pleosporales</taxon>
        <taxon>Pleosporineae</taxon>
        <taxon>Phaeosphaeriaceae</taxon>
        <taxon>Ophiobolus</taxon>
    </lineage>
</organism>
<keyword evidence="2" id="KW-0812">Transmembrane</keyword>
<dbReference type="OrthoDB" id="10638774at2759"/>
<evidence type="ECO:0000313" key="3">
    <source>
        <dbReference type="EMBL" id="KAF2823243.1"/>
    </source>
</evidence>
<gene>
    <name evidence="3" type="ORF">CC86DRAFT_384631</name>
</gene>